<name>A0A8T3CZX5_9TELE</name>
<dbReference type="SUPFAM" id="SSF56059">
    <property type="entry name" value="Glutathione synthetase ATP-binding domain-like"/>
    <property type="match status" value="1"/>
</dbReference>
<dbReference type="InterPro" id="IPR031046">
    <property type="entry name" value="CARNS1"/>
</dbReference>
<protein>
    <recommendedName>
        <fullName evidence="2">ATP-grasp domain-containing protein</fullName>
    </recommendedName>
</protein>
<feature type="domain" description="ATP-grasp" evidence="2">
    <location>
        <begin position="592"/>
        <end position="793"/>
    </location>
</feature>
<evidence type="ECO:0000313" key="4">
    <source>
        <dbReference type="Proteomes" id="UP000829720"/>
    </source>
</evidence>
<dbReference type="GO" id="GO:0016887">
    <property type="term" value="F:ATP hydrolysis activity"/>
    <property type="evidence" value="ECO:0007669"/>
    <property type="project" value="InterPro"/>
</dbReference>
<dbReference type="PANTHER" id="PTHR48066">
    <property type="entry name" value="CARNOSINE SYNTHASE 1"/>
    <property type="match status" value="1"/>
</dbReference>
<comment type="caution">
    <text evidence="3">The sequence shown here is derived from an EMBL/GenBank/DDBJ whole genome shotgun (WGS) entry which is preliminary data.</text>
</comment>
<dbReference type="OrthoDB" id="434648at2759"/>
<evidence type="ECO:0000259" key="2">
    <source>
        <dbReference type="PROSITE" id="PS50975"/>
    </source>
</evidence>
<dbReference type="PANTHER" id="PTHR48066:SF1">
    <property type="entry name" value="CARNOSINE SYNTHASE 1"/>
    <property type="match status" value="1"/>
</dbReference>
<dbReference type="GO" id="GO:0035499">
    <property type="term" value="P:carnosine biosynthetic process"/>
    <property type="evidence" value="ECO:0007669"/>
    <property type="project" value="InterPro"/>
</dbReference>
<dbReference type="Gene3D" id="3.40.50.20">
    <property type="match status" value="1"/>
</dbReference>
<dbReference type="Gene3D" id="3.30.470.20">
    <property type="entry name" value="ATP-grasp fold, B domain"/>
    <property type="match status" value="1"/>
</dbReference>
<dbReference type="Proteomes" id="UP000829720">
    <property type="component" value="Unassembled WGS sequence"/>
</dbReference>
<dbReference type="AlphaFoldDB" id="A0A8T3CZX5"/>
<keyword evidence="1" id="KW-0547">Nucleotide-binding</keyword>
<dbReference type="Pfam" id="PF15632">
    <property type="entry name" value="ATPgrasp_Ter"/>
    <property type="match status" value="1"/>
</dbReference>
<dbReference type="GO" id="GO:0046872">
    <property type="term" value="F:metal ion binding"/>
    <property type="evidence" value="ECO:0007669"/>
    <property type="project" value="InterPro"/>
</dbReference>
<keyword evidence="1" id="KW-0067">ATP-binding</keyword>
<accession>A0A8T3CZX5</accession>
<dbReference type="GO" id="GO:0047730">
    <property type="term" value="F:carnosine synthase activity"/>
    <property type="evidence" value="ECO:0007669"/>
    <property type="project" value="InterPro"/>
</dbReference>
<reference evidence="3" key="1">
    <citation type="submission" date="2021-01" db="EMBL/GenBank/DDBJ databases">
        <authorList>
            <person name="Zahm M."/>
            <person name="Roques C."/>
            <person name="Cabau C."/>
            <person name="Klopp C."/>
            <person name="Donnadieu C."/>
            <person name="Jouanno E."/>
            <person name="Lampietro C."/>
            <person name="Louis A."/>
            <person name="Herpin A."/>
            <person name="Echchiki A."/>
            <person name="Berthelot C."/>
            <person name="Parey E."/>
            <person name="Roest-Crollius H."/>
            <person name="Braasch I."/>
            <person name="Postlethwait J."/>
            <person name="Bobe J."/>
            <person name="Montfort J."/>
            <person name="Bouchez O."/>
            <person name="Begum T."/>
            <person name="Mejri S."/>
            <person name="Adams A."/>
            <person name="Chen W.-J."/>
            <person name="Guiguen Y."/>
        </authorList>
    </citation>
    <scope>NUCLEOTIDE SEQUENCE</scope>
    <source>
        <tissue evidence="3">Blood</tissue>
    </source>
</reference>
<proteinExistence type="predicted"/>
<keyword evidence="4" id="KW-1185">Reference proteome</keyword>
<evidence type="ECO:0000256" key="1">
    <source>
        <dbReference type="PROSITE-ProRule" id="PRU00409"/>
    </source>
</evidence>
<dbReference type="PROSITE" id="PS50975">
    <property type="entry name" value="ATP_GRASP"/>
    <property type="match status" value="1"/>
</dbReference>
<dbReference type="EMBL" id="JAERUA010000016">
    <property type="protein sequence ID" value="KAI1889262.1"/>
    <property type="molecule type" value="Genomic_DNA"/>
</dbReference>
<dbReference type="GO" id="GO:0005524">
    <property type="term" value="F:ATP binding"/>
    <property type="evidence" value="ECO:0007669"/>
    <property type="project" value="UniProtKB-UniRule"/>
</dbReference>
<organism evidence="3 4">
    <name type="scientific">Albula goreensis</name>
    <dbReference type="NCBI Taxonomy" id="1534307"/>
    <lineage>
        <taxon>Eukaryota</taxon>
        <taxon>Metazoa</taxon>
        <taxon>Chordata</taxon>
        <taxon>Craniata</taxon>
        <taxon>Vertebrata</taxon>
        <taxon>Euteleostomi</taxon>
        <taxon>Actinopterygii</taxon>
        <taxon>Neopterygii</taxon>
        <taxon>Teleostei</taxon>
        <taxon>Albuliformes</taxon>
        <taxon>Albulidae</taxon>
        <taxon>Albula</taxon>
    </lineage>
</organism>
<evidence type="ECO:0000313" key="3">
    <source>
        <dbReference type="EMBL" id="KAI1889262.1"/>
    </source>
</evidence>
<dbReference type="InterPro" id="IPR011761">
    <property type="entry name" value="ATP-grasp"/>
</dbReference>
<gene>
    <name evidence="3" type="ORF">AGOR_G00177330</name>
</gene>
<sequence>MMGVTEAGAAAFGSLPQDYTSLQQILLELGLPKTRGRTATPRKDLGPSDMVICVKSTPDKYLPILLEGGRRCPGHMLLCLSSSWLSKSPSQKQPGLFSLHVLQAITFEAGGYTYLDTFNPPCQVTYFLEDSTVLGVSALAPLLGADLDCPTCGSPELSSLTEDVLLTRRLLAQRGVRIPPTLAFSFRPLPQPWPQHPHLTIISAQEKEVLQEAMQEAIEAFLLLPGLQTCEKVLIQSSSSGCNSQESVKVLEKNNKEGILKAALTLLSGIGERESILLTAHYSSVQPIRAQKLGDMGPFNAPDAVRRKLSLRIRATVCLAADGQPQVTQVLCWVERTEAHPRSSPTVLQSLEGTLQSWGFKQQDILSLQQLLKQWAESAMQVISDHQSELSDNERGGAHAQTDLIGVEFSLTEVNGGLHPHLLGLTAHCCGVHSTAFNLLDPNGLDRIVGPILQTMCHRSHCSLMAGKTLLIIGDGGSKKNKVWLTAKKYNIKVVLISCHPDSQACKLVWKFFPYDYRDHLQDKTHAANIAQIVQEQGLKVNGCLTFVCNCSVLLSLVCEELSLFSDSPKAITTAKQKSQTHQHLDTLHQGLQHLPEPSLYATVCIHVDGMENLPQAMKQVGFPCVMKLEYSAGGRSLKLIQNVEESLEFLQCLIDRMSVNPYRKRGFINEPLLMEYLGGQKHVIDLVVYRKKLLAAFVSDCGPSCSPYFQNTSHIMPSNLSTEKETLLATAAYQSCLHCGLENGVYNVDMKMTEQGPKLIEINPRTGGNYLPAWIQDVYGFDIIMAAFLISCDIQPHVWTPEARGFCAGISSPVFQYLRAQENTPSFEETLKSLSKKGFINSCKVTETLETASTAYLNLSSFSTKKEEVFHRLMVASQMLGLDSEEYPVKYLLSPLM</sequence>